<gene>
    <name evidence="2" type="primary">rutD_3</name>
    <name evidence="2" type="ORF">B7C42_02865</name>
</gene>
<organism evidence="2 3">
    <name type="scientific">Nocardia cerradoensis</name>
    <dbReference type="NCBI Taxonomy" id="85688"/>
    <lineage>
        <taxon>Bacteria</taxon>
        <taxon>Bacillati</taxon>
        <taxon>Actinomycetota</taxon>
        <taxon>Actinomycetes</taxon>
        <taxon>Mycobacteriales</taxon>
        <taxon>Nocardiaceae</taxon>
        <taxon>Nocardia</taxon>
    </lineage>
</organism>
<dbReference type="AlphaFoldDB" id="A0A231H7S9"/>
<dbReference type="Gene3D" id="3.40.50.1820">
    <property type="entry name" value="alpha/beta hydrolase"/>
    <property type="match status" value="1"/>
</dbReference>
<dbReference type="Proteomes" id="UP000215506">
    <property type="component" value="Unassembled WGS sequence"/>
</dbReference>
<dbReference type="SUPFAM" id="SSF53474">
    <property type="entry name" value="alpha/beta-Hydrolases"/>
    <property type="match status" value="1"/>
</dbReference>
<dbReference type="PANTHER" id="PTHR43433">
    <property type="entry name" value="HYDROLASE, ALPHA/BETA FOLD FAMILY PROTEIN"/>
    <property type="match status" value="1"/>
</dbReference>
<dbReference type="InterPro" id="IPR029058">
    <property type="entry name" value="AB_hydrolase_fold"/>
</dbReference>
<keyword evidence="2" id="KW-0378">Hydrolase</keyword>
<keyword evidence="3" id="KW-1185">Reference proteome</keyword>
<evidence type="ECO:0000313" key="3">
    <source>
        <dbReference type="Proteomes" id="UP000215506"/>
    </source>
</evidence>
<dbReference type="EC" id="3.5.1.-" evidence="2"/>
<reference evidence="2 3" key="1">
    <citation type="submission" date="2017-07" db="EMBL/GenBank/DDBJ databases">
        <title>First draft Genome Sequence of Nocardia cerradoensis isolated from human infection.</title>
        <authorList>
            <person name="Carrasco G."/>
        </authorList>
    </citation>
    <scope>NUCLEOTIDE SEQUENCE [LARGE SCALE GENOMIC DNA]</scope>
    <source>
        <strain evidence="2 3">CNM20130759</strain>
    </source>
</reference>
<sequence>MSIPNVAAMTNISLSTSVTGSGPAVVLAHGAGGGIEANFGSLIPLLAERYTVIGSDYPADDTVLTLDGLADALVEEAVAAGAERFPIIGFSLGTAVAVRAAVRHPDRVTGLVLAAGLARADHRARLVLDLWREALAARDHDAFARVVLLSGYSAAFTNSLPDEVFSRYLAQIAAQVPGGAAAQADLVARVDTRADLPRVAVPTRVIAATADLLVDPANSRELAAAIPGADYVEVAAGHVLMHEAPQAWHRAVLDYFADSSRIHAA</sequence>
<dbReference type="PANTHER" id="PTHR43433:SF5">
    <property type="entry name" value="AB HYDROLASE-1 DOMAIN-CONTAINING PROTEIN"/>
    <property type="match status" value="1"/>
</dbReference>
<dbReference type="EMBL" id="NGAF01000005">
    <property type="protein sequence ID" value="OXR44909.1"/>
    <property type="molecule type" value="Genomic_DNA"/>
</dbReference>
<dbReference type="GO" id="GO:0016787">
    <property type="term" value="F:hydrolase activity"/>
    <property type="evidence" value="ECO:0007669"/>
    <property type="project" value="UniProtKB-KW"/>
</dbReference>
<protein>
    <submittedName>
        <fullName evidence="2">Putative aminoacrylate hydrolase RutD</fullName>
        <ecNumber evidence="2">3.5.1.-</ecNumber>
    </submittedName>
</protein>
<evidence type="ECO:0000313" key="2">
    <source>
        <dbReference type="EMBL" id="OXR44909.1"/>
    </source>
</evidence>
<accession>A0A231H7S9</accession>
<dbReference type="InterPro" id="IPR050471">
    <property type="entry name" value="AB_hydrolase"/>
</dbReference>
<dbReference type="InterPro" id="IPR000073">
    <property type="entry name" value="AB_hydrolase_1"/>
</dbReference>
<comment type="caution">
    <text evidence="2">The sequence shown here is derived from an EMBL/GenBank/DDBJ whole genome shotgun (WGS) entry which is preliminary data.</text>
</comment>
<name>A0A231H7S9_9NOCA</name>
<dbReference type="Pfam" id="PF00561">
    <property type="entry name" value="Abhydrolase_1"/>
    <property type="match status" value="1"/>
</dbReference>
<evidence type="ECO:0000259" key="1">
    <source>
        <dbReference type="Pfam" id="PF00561"/>
    </source>
</evidence>
<feature type="domain" description="AB hydrolase-1" evidence="1">
    <location>
        <begin position="23"/>
        <end position="245"/>
    </location>
</feature>
<proteinExistence type="predicted"/>